<dbReference type="GO" id="GO:0015221">
    <property type="term" value="F:lipopolysaccharide transmembrane transporter activity"/>
    <property type="evidence" value="ECO:0007669"/>
    <property type="project" value="InterPro"/>
</dbReference>
<gene>
    <name evidence="2" type="ORF">AWE51_16655</name>
</gene>
<dbReference type="RefSeq" id="WP_066308341.1">
    <property type="nucleotide sequence ID" value="NZ_CANLSS010000002.1"/>
</dbReference>
<keyword evidence="1" id="KW-0472">Membrane</keyword>
<evidence type="ECO:0000256" key="1">
    <source>
        <dbReference type="SAM" id="Phobius"/>
    </source>
</evidence>
<feature type="transmembrane region" description="Helical" evidence="1">
    <location>
        <begin position="6"/>
        <end position="24"/>
    </location>
</feature>
<dbReference type="STRING" id="1642818.AWE51_16655"/>
<dbReference type="EMBL" id="LQRT01000001">
    <property type="protein sequence ID" value="KZS42977.1"/>
    <property type="molecule type" value="Genomic_DNA"/>
</dbReference>
<evidence type="ECO:0000313" key="3">
    <source>
        <dbReference type="Proteomes" id="UP000076715"/>
    </source>
</evidence>
<accession>A0A163D3Z0</accession>
<keyword evidence="3" id="KW-1185">Reference proteome</keyword>
<sequence>MQNKKYHILFNIVIAFAVTMFFSCNSNTRSSSRYLMSEEAPIAEGFDLNLKYTDSGRLTAILKAPRVFDFTNKSFGYYEFPEGIILDIIDKEGKVSVITSDYAISYQQTGLIDMRGNVDIQTADSTHLQAKQLYWDKSINWVFTDQPYKSYLSDGNINEADGFDANQDFTILNSRINDGVILIED</sequence>
<proteinExistence type="predicted"/>
<dbReference type="NCBIfam" id="TIGR04409">
    <property type="entry name" value="LptC_YrbK"/>
    <property type="match status" value="1"/>
</dbReference>
<comment type="caution">
    <text evidence="2">The sequence shown here is derived from an EMBL/GenBank/DDBJ whole genome shotgun (WGS) entry which is preliminary data.</text>
</comment>
<dbReference type="Pfam" id="PF06835">
    <property type="entry name" value="LptC"/>
    <property type="match status" value="1"/>
</dbReference>
<evidence type="ECO:0008006" key="4">
    <source>
        <dbReference type="Google" id="ProtNLM"/>
    </source>
</evidence>
<dbReference type="PROSITE" id="PS51257">
    <property type="entry name" value="PROKAR_LIPOPROTEIN"/>
    <property type="match status" value="1"/>
</dbReference>
<dbReference type="OrthoDB" id="1427074at2"/>
<evidence type="ECO:0000313" key="2">
    <source>
        <dbReference type="EMBL" id="KZS42977.1"/>
    </source>
</evidence>
<protein>
    <recommendedName>
        <fullName evidence="4">LPS export ABC transporter periplasmic protein LptC</fullName>
    </recommendedName>
</protein>
<dbReference type="InterPro" id="IPR026265">
    <property type="entry name" value="LptC"/>
</dbReference>
<name>A0A163D3Z0_9FLAO</name>
<keyword evidence="1" id="KW-1133">Transmembrane helix</keyword>
<reference evidence="2 3" key="1">
    <citation type="submission" date="2016-01" db="EMBL/GenBank/DDBJ databases">
        <title>The draft genome sequence of Aquimarina sp. RZW4-3-2.</title>
        <authorList>
            <person name="Wang Y."/>
        </authorList>
    </citation>
    <scope>NUCLEOTIDE SEQUENCE [LARGE SCALE GENOMIC DNA]</scope>
    <source>
        <strain evidence="2 3">RZW4-3-2</strain>
    </source>
</reference>
<keyword evidence="1" id="KW-0812">Transmembrane</keyword>
<dbReference type="GO" id="GO:0005886">
    <property type="term" value="C:plasma membrane"/>
    <property type="evidence" value="ECO:0007669"/>
    <property type="project" value="InterPro"/>
</dbReference>
<dbReference type="InterPro" id="IPR010664">
    <property type="entry name" value="LipoPS_assembly_LptC-rel"/>
</dbReference>
<organism evidence="2 3">
    <name type="scientific">Aquimarina aggregata</name>
    <dbReference type="NCBI Taxonomy" id="1642818"/>
    <lineage>
        <taxon>Bacteria</taxon>
        <taxon>Pseudomonadati</taxon>
        <taxon>Bacteroidota</taxon>
        <taxon>Flavobacteriia</taxon>
        <taxon>Flavobacteriales</taxon>
        <taxon>Flavobacteriaceae</taxon>
        <taxon>Aquimarina</taxon>
    </lineage>
</organism>
<dbReference type="Proteomes" id="UP000076715">
    <property type="component" value="Unassembled WGS sequence"/>
</dbReference>
<dbReference type="AlphaFoldDB" id="A0A163D3Z0"/>